<keyword evidence="10" id="KW-0206">Cytoskeleton</keyword>
<evidence type="ECO:0000256" key="6">
    <source>
        <dbReference type="ARBA" id="ARBA00022618"/>
    </source>
</evidence>
<keyword evidence="12" id="KW-0137">Centromere</keyword>
<keyword evidence="7" id="KW-0493">Microtubule</keyword>
<dbReference type="Gene3D" id="6.10.250.1380">
    <property type="match status" value="1"/>
</dbReference>
<keyword evidence="6" id="KW-0132">Cell division</keyword>
<evidence type="ECO:0000256" key="13">
    <source>
        <dbReference type="ARBA" id="ARBA00029651"/>
    </source>
</evidence>
<evidence type="ECO:0000256" key="1">
    <source>
        <dbReference type="ARBA" id="ARBA00004186"/>
    </source>
</evidence>
<dbReference type="AlphaFoldDB" id="A0ABD3HIX2"/>
<comment type="caution">
    <text evidence="15">The sequence shown here is derived from an EMBL/GenBank/DDBJ whole genome shotgun (WGS) entry which is preliminary data.</text>
</comment>
<dbReference type="GO" id="GO:0051301">
    <property type="term" value="P:cell division"/>
    <property type="evidence" value="ECO:0007669"/>
    <property type="project" value="UniProtKB-KW"/>
</dbReference>
<keyword evidence="8" id="KW-0498">Mitosis</keyword>
<dbReference type="GO" id="GO:0005819">
    <property type="term" value="C:spindle"/>
    <property type="evidence" value="ECO:0007669"/>
    <property type="project" value="UniProtKB-SubCell"/>
</dbReference>
<dbReference type="EMBL" id="JBJQOH010000003">
    <property type="protein sequence ID" value="KAL3691575.1"/>
    <property type="molecule type" value="Genomic_DNA"/>
</dbReference>
<reference evidence="15 16" key="1">
    <citation type="submission" date="2024-09" db="EMBL/GenBank/DDBJ databases">
        <title>Chromosome-scale assembly of Riccia sorocarpa.</title>
        <authorList>
            <person name="Paukszto L."/>
        </authorList>
    </citation>
    <scope>NUCLEOTIDE SEQUENCE [LARGE SCALE GENOMIC DNA]</scope>
    <source>
        <strain evidence="15">LP-2024</strain>
        <tissue evidence="15">Aerial parts of the thallus</tissue>
    </source>
</reference>
<comment type="subcellular location">
    <subcellularLocation>
        <location evidence="2">Chromosome</location>
        <location evidence="2">Centromere</location>
        <location evidence="2">Kinetochore</location>
    </subcellularLocation>
    <subcellularLocation>
        <location evidence="1">Cytoplasm</location>
        <location evidence="1">Cytoskeleton</location>
        <location evidence="1">Spindle</location>
    </subcellularLocation>
</comment>
<organism evidence="15 16">
    <name type="scientific">Riccia sorocarpa</name>
    <dbReference type="NCBI Taxonomy" id="122646"/>
    <lineage>
        <taxon>Eukaryota</taxon>
        <taxon>Viridiplantae</taxon>
        <taxon>Streptophyta</taxon>
        <taxon>Embryophyta</taxon>
        <taxon>Marchantiophyta</taxon>
        <taxon>Marchantiopsida</taxon>
        <taxon>Marchantiidae</taxon>
        <taxon>Marchantiales</taxon>
        <taxon>Ricciaceae</taxon>
        <taxon>Riccia</taxon>
    </lineage>
</organism>
<evidence type="ECO:0000256" key="2">
    <source>
        <dbReference type="ARBA" id="ARBA00004629"/>
    </source>
</evidence>
<keyword evidence="4" id="KW-0158">Chromosome</keyword>
<keyword evidence="16" id="KW-1185">Reference proteome</keyword>
<accession>A0ABD3HIX2</accession>
<evidence type="ECO:0000256" key="8">
    <source>
        <dbReference type="ARBA" id="ARBA00022776"/>
    </source>
</evidence>
<dbReference type="PANTHER" id="PTHR32017:SF3">
    <property type="entry name" value="SPINDLE AND KINETOCHORE-ASSOCIATED PROTEIN 2"/>
    <property type="match status" value="1"/>
</dbReference>
<dbReference type="GO" id="GO:0000776">
    <property type="term" value="C:kinetochore"/>
    <property type="evidence" value="ECO:0007669"/>
    <property type="project" value="UniProtKB-KW"/>
</dbReference>
<dbReference type="Proteomes" id="UP001633002">
    <property type="component" value="Unassembled WGS sequence"/>
</dbReference>
<protein>
    <recommendedName>
        <fullName evidence="13">Protein FAM33A</fullName>
    </recommendedName>
</protein>
<evidence type="ECO:0000256" key="12">
    <source>
        <dbReference type="ARBA" id="ARBA00023328"/>
    </source>
</evidence>
<evidence type="ECO:0000256" key="11">
    <source>
        <dbReference type="ARBA" id="ARBA00023306"/>
    </source>
</evidence>
<comment type="similarity">
    <text evidence="3">Belongs to the SKA2 family.</text>
</comment>
<evidence type="ECO:0000256" key="5">
    <source>
        <dbReference type="ARBA" id="ARBA00022490"/>
    </source>
</evidence>
<keyword evidence="11" id="KW-0131">Cell cycle</keyword>
<evidence type="ECO:0000259" key="14">
    <source>
        <dbReference type="Pfam" id="PF16740"/>
    </source>
</evidence>
<evidence type="ECO:0000256" key="3">
    <source>
        <dbReference type="ARBA" id="ARBA00010684"/>
    </source>
</evidence>
<dbReference type="GO" id="GO:0005874">
    <property type="term" value="C:microtubule"/>
    <property type="evidence" value="ECO:0007669"/>
    <property type="project" value="UniProtKB-KW"/>
</dbReference>
<feature type="domain" description="Ska2 N-terminal" evidence="14">
    <location>
        <begin position="12"/>
        <end position="119"/>
    </location>
</feature>
<dbReference type="PANTHER" id="PTHR32017">
    <property type="entry name" value="SPINDLE AND KINETOCHORE-ASSOCIATED PROTEIN 2"/>
    <property type="match status" value="1"/>
</dbReference>
<proteinExistence type="inferred from homology"/>
<dbReference type="InterPro" id="IPR026762">
    <property type="entry name" value="Ska2"/>
</dbReference>
<evidence type="ECO:0000313" key="15">
    <source>
        <dbReference type="EMBL" id="KAL3691575.1"/>
    </source>
</evidence>
<evidence type="ECO:0000256" key="10">
    <source>
        <dbReference type="ARBA" id="ARBA00023212"/>
    </source>
</evidence>
<evidence type="ECO:0000313" key="16">
    <source>
        <dbReference type="Proteomes" id="UP001633002"/>
    </source>
</evidence>
<name>A0ABD3HIX2_9MARC</name>
<sequence>MGSVGEEKKRAENAVNTLESVFLKASADLEFIGSTLANEMDAAYPKQKSPYNILNRIKKLEAELTKLSSKSQQVAAAEQELIMNVNKALCQNRALVRRMQVRAGVSVPSDSEDAVYDSVKEELKKWNKSSQLRDAIISGSHVMAADELNMAFSKASLIGP</sequence>
<evidence type="ECO:0000256" key="9">
    <source>
        <dbReference type="ARBA" id="ARBA00022838"/>
    </source>
</evidence>
<evidence type="ECO:0000256" key="7">
    <source>
        <dbReference type="ARBA" id="ARBA00022701"/>
    </source>
</evidence>
<gene>
    <name evidence="15" type="ORF">R1sor_005226</name>
</gene>
<keyword evidence="5" id="KW-0963">Cytoplasm</keyword>
<dbReference type="InterPro" id="IPR042091">
    <property type="entry name" value="Ska2_N"/>
</dbReference>
<dbReference type="Pfam" id="PF16740">
    <property type="entry name" value="SKA2"/>
    <property type="match status" value="1"/>
</dbReference>
<keyword evidence="9" id="KW-0995">Kinetochore</keyword>
<evidence type="ECO:0000256" key="4">
    <source>
        <dbReference type="ARBA" id="ARBA00022454"/>
    </source>
</evidence>